<name>A0AAW4L2Q1_9BACT</name>
<dbReference type="GO" id="GO:0044715">
    <property type="term" value="F:8-oxo-dGDP phosphatase activity"/>
    <property type="evidence" value="ECO:0007669"/>
    <property type="project" value="TreeGrafter"/>
</dbReference>
<evidence type="ECO:0000256" key="9">
    <source>
        <dbReference type="ARBA" id="ARBA00023204"/>
    </source>
</evidence>
<dbReference type="PROSITE" id="PS51462">
    <property type="entry name" value="NUDIX"/>
    <property type="match status" value="1"/>
</dbReference>
<comment type="caution">
    <text evidence="19">The sequence shown here is derived from an EMBL/GenBank/DDBJ whole genome shotgun (WGS) entry which is preliminary data.</text>
</comment>
<reference evidence="19 20" key="1">
    <citation type="submission" date="2021-05" db="EMBL/GenBank/DDBJ databases">
        <title>The draft genome of Geobacter pelophilus DSM 12255.</title>
        <authorList>
            <person name="Xu Z."/>
            <person name="Masuda Y."/>
            <person name="Itoh H."/>
            <person name="Senoo K."/>
        </authorList>
    </citation>
    <scope>NUCLEOTIDE SEQUENCE [LARGE SCALE GENOMIC DNA]</scope>
    <source>
        <strain evidence="19 20">DSM 12255</strain>
    </source>
</reference>
<evidence type="ECO:0000256" key="14">
    <source>
        <dbReference type="ARBA" id="ARBA00041592"/>
    </source>
</evidence>
<dbReference type="GO" id="GO:0035539">
    <property type="term" value="F:8-oxo-7,8-dihydrodeoxyguanosine triphosphate pyrophosphatase activity"/>
    <property type="evidence" value="ECO:0007669"/>
    <property type="project" value="UniProtKB-EC"/>
</dbReference>
<comment type="catalytic activity">
    <reaction evidence="10">
        <text>8-oxo-dGTP + H2O = 8-oxo-dGMP + diphosphate + H(+)</text>
        <dbReference type="Rhea" id="RHEA:31575"/>
        <dbReference type="ChEBI" id="CHEBI:15377"/>
        <dbReference type="ChEBI" id="CHEBI:15378"/>
        <dbReference type="ChEBI" id="CHEBI:33019"/>
        <dbReference type="ChEBI" id="CHEBI:63224"/>
        <dbReference type="ChEBI" id="CHEBI:77896"/>
        <dbReference type="EC" id="3.6.1.55"/>
    </reaction>
</comment>
<keyword evidence="3" id="KW-0515">Mutator protein</keyword>
<evidence type="ECO:0000256" key="1">
    <source>
        <dbReference type="ARBA" id="ARBA00001946"/>
    </source>
</evidence>
<dbReference type="GO" id="GO:0006281">
    <property type="term" value="P:DNA repair"/>
    <property type="evidence" value="ECO:0007669"/>
    <property type="project" value="UniProtKB-KW"/>
</dbReference>
<gene>
    <name evidence="19" type="ORF">KI809_09265</name>
</gene>
<dbReference type="CDD" id="cd03425">
    <property type="entry name" value="NUDIX_MutT_NudA_like"/>
    <property type="match status" value="1"/>
</dbReference>
<dbReference type="InterPro" id="IPR020084">
    <property type="entry name" value="NUDIX_hydrolase_CS"/>
</dbReference>
<evidence type="ECO:0000256" key="6">
    <source>
        <dbReference type="ARBA" id="ARBA00022763"/>
    </source>
</evidence>
<evidence type="ECO:0000313" key="19">
    <source>
        <dbReference type="EMBL" id="MBT0664487.1"/>
    </source>
</evidence>
<dbReference type="InterPro" id="IPR000086">
    <property type="entry name" value="NUDIX_hydrolase_dom"/>
</dbReference>
<comment type="similarity">
    <text evidence="2 17">Belongs to the Nudix hydrolase family.</text>
</comment>
<evidence type="ECO:0000256" key="17">
    <source>
        <dbReference type="RuleBase" id="RU003476"/>
    </source>
</evidence>
<dbReference type="Gene3D" id="3.90.79.10">
    <property type="entry name" value="Nucleoside Triphosphate Pyrophosphohydrolase"/>
    <property type="match status" value="1"/>
</dbReference>
<dbReference type="GO" id="GO:0006260">
    <property type="term" value="P:DNA replication"/>
    <property type="evidence" value="ECO:0007669"/>
    <property type="project" value="UniProtKB-KW"/>
</dbReference>
<evidence type="ECO:0000256" key="2">
    <source>
        <dbReference type="ARBA" id="ARBA00005582"/>
    </source>
</evidence>
<dbReference type="InterPro" id="IPR015797">
    <property type="entry name" value="NUDIX_hydrolase-like_dom_sf"/>
</dbReference>
<keyword evidence="20" id="KW-1185">Reference proteome</keyword>
<evidence type="ECO:0000256" key="4">
    <source>
        <dbReference type="ARBA" id="ARBA00022705"/>
    </source>
</evidence>
<evidence type="ECO:0000256" key="8">
    <source>
        <dbReference type="ARBA" id="ARBA00022842"/>
    </source>
</evidence>
<protein>
    <recommendedName>
        <fullName evidence="13">8-oxo-dGTP diphosphatase</fullName>
        <ecNumber evidence="12">3.6.1.55</ecNumber>
    </recommendedName>
    <alternativeName>
        <fullName evidence="16">7,8-dihydro-8-oxoguanine-triphosphatase</fullName>
    </alternativeName>
    <alternativeName>
        <fullName evidence="15">Mutator protein MutT</fullName>
    </alternativeName>
    <alternativeName>
        <fullName evidence="14">dGTP pyrophosphohydrolase</fullName>
    </alternativeName>
</protein>
<accession>A0AAW4L2Q1</accession>
<keyword evidence="9" id="KW-0234">DNA repair</keyword>
<dbReference type="GO" id="GO:0008413">
    <property type="term" value="F:8-oxo-7,8-dihydroguanosine triphosphate pyrophosphatase activity"/>
    <property type="evidence" value="ECO:0007669"/>
    <property type="project" value="TreeGrafter"/>
</dbReference>
<evidence type="ECO:0000256" key="16">
    <source>
        <dbReference type="ARBA" id="ARBA00042798"/>
    </source>
</evidence>
<comment type="cofactor">
    <cofactor evidence="1">
        <name>Mg(2+)</name>
        <dbReference type="ChEBI" id="CHEBI:18420"/>
    </cofactor>
</comment>
<dbReference type="InterPro" id="IPR020476">
    <property type="entry name" value="Nudix_hydrolase"/>
</dbReference>
<keyword evidence="6" id="KW-0227">DNA damage</keyword>
<dbReference type="Proteomes" id="UP000811899">
    <property type="component" value="Unassembled WGS sequence"/>
</dbReference>
<keyword evidence="4" id="KW-0235">DNA replication</keyword>
<evidence type="ECO:0000256" key="3">
    <source>
        <dbReference type="ARBA" id="ARBA00022457"/>
    </source>
</evidence>
<evidence type="ECO:0000259" key="18">
    <source>
        <dbReference type="PROSITE" id="PS51462"/>
    </source>
</evidence>
<dbReference type="EMBL" id="JAHCVJ010000003">
    <property type="protein sequence ID" value="MBT0664487.1"/>
    <property type="molecule type" value="Genomic_DNA"/>
</dbReference>
<evidence type="ECO:0000313" key="20">
    <source>
        <dbReference type="Proteomes" id="UP000811899"/>
    </source>
</evidence>
<keyword evidence="7 17" id="KW-0378">Hydrolase</keyword>
<feature type="domain" description="Nudix hydrolase" evidence="18">
    <location>
        <begin position="6"/>
        <end position="131"/>
    </location>
</feature>
<evidence type="ECO:0000256" key="5">
    <source>
        <dbReference type="ARBA" id="ARBA00022723"/>
    </source>
</evidence>
<evidence type="ECO:0000256" key="10">
    <source>
        <dbReference type="ARBA" id="ARBA00035861"/>
    </source>
</evidence>
<dbReference type="PROSITE" id="PS00893">
    <property type="entry name" value="NUDIX_BOX"/>
    <property type="match status" value="1"/>
</dbReference>
<sequence>MSHVVNNHIKVACAIIERDGLVLAAQRSAGMSLPLKWEFPGGKLEPGETAEQCLRRELVEEMGVQVRVGEALPSTTHNYQTFTVTLFPFVCTIESGEIVLHEHAAIAWLAPEELLTPDWAEADLPVIELLLQRS</sequence>
<proteinExistence type="inferred from homology"/>
<dbReference type="AlphaFoldDB" id="A0AAW4L2Q1"/>
<evidence type="ECO:0000256" key="12">
    <source>
        <dbReference type="ARBA" id="ARBA00038905"/>
    </source>
</evidence>
<dbReference type="InterPro" id="IPR047127">
    <property type="entry name" value="MutT-like"/>
</dbReference>
<dbReference type="PANTHER" id="PTHR47707:SF1">
    <property type="entry name" value="NUDIX HYDROLASE FAMILY PROTEIN"/>
    <property type="match status" value="1"/>
</dbReference>
<keyword evidence="8" id="KW-0460">Magnesium</keyword>
<dbReference type="PRINTS" id="PR00502">
    <property type="entry name" value="NUDIXFAMILY"/>
</dbReference>
<evidence type="ECO:0000256" key="7">
    <source>
        <dbReference type="ARBA" id="ARBA00022801"/>
    </source>
</evidence>
<evidence type="ECO:0000256" key="11">
    <source>
        <dbReference type="ARBA" id="ARBA00036904"/>
    </source>
</evidence>
<keyword evidence="5" id="KW-0479">Metal-binding</keyword>
<dbReference type="PANTHER" id="PTHR47707">
    <property type="entry name" value="8-OXO-DGTP DIPHOSPHATASE"/>
    <property type="match status" value="1"/>
</dbReference>
<comment type="catalytic activity">
    <reaction evidence="11">
        <text>8-oxo-GTP + H2O = 8-oxo-GMP + diphosphate + H(+)</text>
        <dbReference type="Rhea" id="RHEA:67616"/>
        <dbReference type="ChEBI" id="CHEBI:15377"/>
        <dbReference type="ChEBI" id="CHEBI:15378"/>
        <dbReference type="ChEBI" id="CHEBI:33019"/>
        <dbReference type="ChEBI" id="CHEBI:143553"/>
        <dbReference type="ChEBI" id="CHEBI:145694"/>
    </reaction>
</comment>
<dbReference type="RefSeq" id="WP_214171259.1">
    <property type="nucleotide sequence ID" value="NZ_JAHCVJ010000003.1"/>
</dbReference>
<dbReference type="Pfam" id="PF00293">
    <property type="entry name" value="NUDIX"/>
    <property type="match status" value="1"/>
</dbReference>
<evidence type="ECO:0000256" key="15">
    <source>
        <dbReference type="ARBA" id="ARBA00041979"/>
    </source>
</evidence>
<dbReference type="SUPFAM" id="SSF55811">
    <property type="entry name" value="Nudix"/>
    <property type="match status" value="1"/>
</dbReference>
<dbReference type="GO" id="GO:0044716">
    <property type="term" value="F:8-oxo-GDP phosphatase activity"/>
    <property type="evidence" value="ECO:0007669"/>
    <property type="project" value="TreeGrafter"/>
</dbReference>
<dbReference type="GO" id="GO:0046872">
    <property type="term" value="F:metal ion binding"/>
    <property type="evidence" value="ECO:0007669"/>
    <property type="project" value="UniProtKB-KW"/>
</dbReference>
<dbReference type="EC" id="3.6.1.55" evidence="12"/>
<evidence type="ECO:0000256" key="13">
    <source>
        <dbReference type="ARBA" id="ARBA00040794"/>
    </source>
</evidence>
<organism evidence="19 20">
    <name type="scientific">Geoanaerobacter pelophilus</name>
    <dbReference type="NCBI Taxonomy" id="60036"/>
    <lineage>
        <taxon>Bacteria</taxon>
        <taxon>Pseudomonadati</taxon>
        <taxon>Thermodesulfobacteriota</taxon>
        <taxon>Desulfuromonadia</taxon>
        <taxon>Geobacterales</taxon>
        <taxon>Geobacteraceae</taxon>
        <taxon>Geoanaerobacter</taxon>
    </lineage>
</organism>